<dbReference type="Proteomes" id="UP000235925">
    <property type="component" value="Unassembled WGS sequence"/>
</dbReference>
<keyword evidence="2" id="KW-0732">Signal</keyword>
<protein>
    <submittedName>
        <fullName evidence="4">MSHA biogenesis protein MshQ</fullName>
    </submittedName>
</protein>
<dbReference type="InterPro" id="IPR046524">
    <property type="entry name" value="DUF6701"/>
</dbReference>
<feature type="domain" description="DUF6701" evidence="3">
    <location>
        <begin position="738"/>
        <end position="1302"/>
    </location>
</feature>
<gene>
    <name evidence="4" type="ORF">CXK92_00955</name>
</gene>
<dbReference type="Gene3D" id="2.60.120.200">
    <property type="match status" value="1"/>
</dbReference>
<accession>A0A2N8S631</accession>
<reference evidence="4 5" key="1">
    <citation type="submission" date="2018-01" db="EMBL/GenBank/DDBJ databases">
        <title>Denitrification phenotypes of diverse strains of Pseudomonas stutzeri.</title>
        <authorList>
            <person name="Milligan D.A."/>
            <person name="Bergaust L."/>
            <person name="Bakken L.R."/>
            <person name="Frostegard A."/>
        </authorList>
    </citation>
    <scope>NUCLEOTIDE SEQUENCE [LARGE SCALE GENOMIC DNA]</scope>
    <source>
        <strain evidence="4 5">KC</strain>
    </source>
</reference>
<evidence type="ECO:0000313" key="4">
    <source>
        <dbReference type="EMBL" id="PNF82071.1"/>
    </source>
</evidence>
<evidence type="ECO:0000256" key="1">
    <source>
        <dbReference type="SAM" id="MobiDB-lite"/>
    </source>
</evidence>
<evidence type="ECO:0000259" key="3">
    <source>
        <dbReference type="Pfam" id="PF20419"/>
    </source>
</evidence>
<feature type="region of interest" description="Disordered" evidence="1">
    <location>
        <begin position="1230"/>
        <end position="1249"/>
    </location>
</feature>
<evidence type="ECO:0000313" key="5">
    <source>
        <dbReference type="Proteomes" id="UP000235925"/>
    </source>
</evidence>
<dbReference type="InterPro" id="IPR013320">
    <property type="entry name" value="ConA-like_dom_sf"/>
</dbReference>
<dbReference type="EMBL" id="POUN01000001">
    <property type="protein sequence ID" value="PNF82071.1"/>
    <property type="molecule type" value="Genomic_DNA"/>
</dbReference>
<feature type="chain" id="PRO_5014802554" evidence="2">
    <location>
        <begin position="21"/>
        <end position="1305"/>
    </location>
</feature>
<proteinExistence type="predicted"/>
<name>A0A2N8S631_STUST</name>
<dbReference type="SUPFAM" id="SSF49899">
    <property type="entry name" value="Concanavalin A-like lectins/glucanases"/>
    <property type="match status" value="1"/>
</dbReference>
<comment type="caution">
    <text evidence="4">The sequence shown here is derived from an EMBL/GenBank/DDBJ whole genome shotgun (WGS) entry which is preliminary data.</text>
</comment>
<feature type="signal peptide" evidence="2">
    <location>
        <begin position="1"/>
        <end position="20"/>
    </location>
</feature>
<organism evidence="4 5">
    <name type="scientific">Stutzerimonas stutzeri</name>
    <name type="common">Pseudomonas stutzeri</name>
    <dbReference type="NCBI Taxonomy" id="316"/>
    <lineage>
        <taxon>Bacteria</taxon>
        <taxon>Pseudomonadati</taxon>
        <taxon>Pseudomonadota</taxon>
        <taxon>Gammaproteobacteria</taxon>
        <taxon>Pseudomonadales</taxon>
        <taxon>Pseudomonadaceae</taxon>
        <taxon>Stutzerimonas</taxon>
    </lineage>
</organism>
<dbReference type="Pfam" id="PF20419">
    <property type="entry name" value="DUF6701"/>
    <property type="match status" value="1"/>
</dbReference>
<sequence>MIKRTLLLLPLLLWTLPGWAATYTFSSDTLFNPISPPPCSGSWSQSGSTFNCSGRVVLAAGDVLRVSTVFWEGLGDIRVVANGGFALSSGVTIGTSAKNISLESTFGTIDGSGNNTIRGSITTGSGAVNLVGSNNQVFGSVTGNSGSLSINGGTISGSVSSNASVSLTNGSVSGSVYGGNGVTINGMSVSGDVTGGGAFDLRTSNVGGLVQTTGLITTNGTVVSGTLTSTNGSISLTGGSISGLVRSGCCTVTTNGTNLLGGARSDSSGLQITGGTIQGNFHAANNAAQFSGVNMVSGSVTGAGSATFTSSTLGSAELPISVTTVSGAVTLNSTTAFGDFTAPSYSTIFVNSPSTVIGTCLPNSTPANACRPPAVPSCLNDSFNRAALGNDWAVTSRNGSFGVPRIIGNRLRLTDNSGNVATGATVQRLVPAAGNLVQIEFKYYAYNGSGADGVAVIFSDASVTPQPGGYGGSLGYAQLNGVSGFSGGWLGIALDEFGNFSNPTETRVGGPGARADSVSIRGSGSGTSGYRYLRGAAANLNPGVDVSGTTPGPGHTYRITLDSRIAGRTLVSVERNTGAGFATLIAPFDAQAEAGQAALPQNFFVTFTGSTGGSNNVHELDDLSFCADRLEAIGQQIDHFRFEYSGDAVTCNPQPVTIRACLDSACSSLFTDPVTVTLTPNNGWTATAPASVSGGNVLSFSGGVASAQLRNGAVGAVTLGITGSVPATKPLSVPVCSTSNCRITYADSGFIFDAPTLISARTQSNIPLRAVRSSNNAQLCVPGFANVTRTLQFSSIYVDPASGTQPVVVNGTNVSTSPTGVALAFDTTGSASLAVRYDDAGQMRLTAIYNGSAATGDNGLSMTGTDPFLVKPYGLCLETDSLCTAAGVSGTCPVFAARAGDNFPLRIRAVGWQTDGELLNAEALCVGNPTTPNFRLAGIGLSSQLVAPVPGSAGTLLPQTYEHVLGTQTSVSSRLSEVGVFRLVATPPAYFGESIGGGSSALVGRIIPASLGVQGSAALQPACGAFSYQEQAVDFVQPPTLVATGLNRQGAVTNNYDREPFWRLNPPALSLLPTSETGRPGLDGRITAQGSVSVAQLDAVSGDGEMSFVWSGRQLIYRSALQPSSEDAPIAILARQSFSAAELTDKDGACFGGTTCQPYSFTFGGSELRLGRLSLDNAHGSELKGLSLPLRIESWRDGAFQTETQDTCSAPLLGNPALVVDTFTGNLSAGETTPSRSGPTAGIGQILMSAPGAGNDGSVQVELPGSPAWLLYDWNGTGRQTARGLASFGIYQGSPPLIFRRELYR</sequence>
<evidence type="ECO:0000256" key="2">
    <source>
        <dbReference type="SAM" id="SignalP"/>
    </source>
</evidence>